<accession>A0A5B8V4Q4</accession>
<dbReference type="InterPro" id="IPR051099">
    <property type="entry name" value="AGR/TXD"/>
</dbReference>
<keyword evidence="1" id="KW-0732">Signal</keyword>
<organism evidence="5 6">
    <name type="scientific">Panacibacter ginsenosidivorans</name>
    <dbReference type="NCBI Taxonomy" id="1813871"/>
    <lineage>
        <taxon>Bacteria</taxon>
        <taxon>Pseudomonadati</taxon>
        <taxon>Bacteroidota</taxon>
        <taxon>Chitinophagia</taxon>
        <taxon>Chitinophagales</taxon>
        <taxon>Chitinophagaceae</taxon>
        <taxon>Panacibacter</taxon>
    </lineage>
</organism>
<dbReference type="InterPro" id="IPR036249">
    <property type="entry name" value="Thioredoxin-like_sf"/>
</dbReference>
<dbReference type="Pfam" id="PF13899">
    <property type="entry name" value="Thioredoxin_7"/>
    <property type="match status" value="1"/>
</dbReference>
<evidence type="ECO:0000313" key="6">
    <source>
        <dbReference type="Proteomes" id="UP000321533"/>
    </source>
</evidence>
<evidence type="ECO:0000256" key="2">
    <source>
        <dbReference type="ARBA" id="ARBA00023284"/>
    </source>
</evidence>
<dbReference type="CDD" id="cd02947">
    <property type="entry name" value="TRX_family"/>
    <property type="match status" value="1"/>
</dbReference>
<keyword evidence="3" id="KW-0472">Membrane</keyword>
<keyword evidence="3" id="KW-1133">Transmembrane helix</keyword>
<feature type="transmembrane region" description="Helical" evidence="3">
    <location>
        <begin position="30"/>
        <end position="50"/>
    </location>
</feature>
<dbReference type="Gene3D" id="3.40.30.10">
    <property type="entry name" value="Glutaredoxin"/>
    <property type="match status" value="1"/>
</dbReference>
<dbReference type="PANTHER" id="PTHR15337:SF11">
    <property type="entry name" value="THIOREDOXIN DOMAIN-CONTAINING PROTEIN"/>
    <property type="match status" value="1"/>
</dbReference>
<proteinExistence type="predicted"/>
<sequence length="181" mass="20493">MLNKRGYIFVCKLKVFISLLIKRIFMKQHFLRYSLLVAGLVAVIVSFAFINANPENKTVTTEEKGIKFIEQDWNKAMEQARANKKLIFLDIYATWCGPCKMLKKNTFTDEAAGKFFNDNFINVSVDGEQGVGPELARKYGIEGYPSLIVTDANGNIVLQTEGYVDPSYLISFAKEALKRKS</sequence>
<dbReference type="EMBL" id="CP042435">
    <property type="protein sequence ID" value="QEC66182.1"/>
    <property type="molecule type" value="Genomic_DNA"/>
</dbReference>
<feature type="domain" description="Thioredoxin" evidence="4">
    <location>
        <begin position="48"/>
        <end position="178"/>
    </location>
</feature>
<dbReference type="Proteomes" id="UP000321533">
    <property type="component" value="Chromosome"/>
</dbReference>
<keyword evidence="6" id="KW-1185">Reference proteome</keyword>
<dbReference type="InterPro" id="IPR017937">
    <property type="entry name" value="Thioredoxin_CS"/>
</dbReference>
<evidence type="ECO:0000256" key="1">
    <source>
        <dbReference type="ARBA" id="ARBA00022729"/>
    </source>
</evidence>
<evidence type="ECO:0000256" key="3">
    <source>
        <dbReference type="SAM" id="Phobius"/>
    </source>
</evidence>
<dbReference type="SUPFAM" id="SSF52833">
    <property type="entry name" value="Thioredoxin-like"/>
    <property type="match status" value="1"/>
</dbReference>
<dbReference type="PROSITE" id="PS00194">
    <property type="entry name" value="THIOREDOXIN_1"/>
    <property type="match status" value="1"/>
</dbReference>
<dbReference type="PANTHER" id="PTHR15337">
    <property type="entry name" value="ANTERIOR GRADIENT PROTEIN-RELATED"/>
    <property type="match status" value="1"/>
</dbReference>
<keyword evidence="3" id="KW-0812">Transmembrane</keyword>
<dbReference type="InterPro" id="IPR013766">
    <property type="entry name" value="Thioredoxin_domain"/>
</dbReference>
<evidence type="ECO:0000259" key="4">
    <source>
        <dbReference type="PROSITE" id="PS51352"/>
    </source>
</evidence>
<dbReference type="PROSITE" id="PS51352">
    <property type="entry name" value="THIOREDOXIN_2"/>
    <property type="match status" value="1"/>
</dbReference>
<protein>
    <submittedName>
        <fullName evidence="5">Thioredoxin family protein</fullName>
    </submittedName>
</protein>
<dbReference type="KEGG" id="pgin:FRZ67_02245"/>
<reference evidence="5 6" key="1">
    <citation type="journal article" date="2016" name="Int. J. Syst. Evol. Microbiol.">
        <title>Panacibacter ginsenosidivorans gen. nov., sp. nov., with ginsenoside converting activity isolated from soil of a ginseng field.</title>
        <authorList>
            <person name="Siddiqi M.Z."/>
            <person name="Muhammad Shafi S."/>
            <person name="Choi K.D."/>
            <person name="Im W.T."/>
        </authorList>
    </citation>
    <scope>NUCLEOTIDE SEQUENCE [LARGE SCALE GENOMIC DNA]</scope>
    <source>
        <strain evidence="5 6">Gsoil1550</strain>
    </source>
</reference>
<name>A0A5B8V4Q4_9BACT</name>
<evidence type="ECO:0000313" key="5">
    <source>
        <dbReference type="EMBL" id="QEC66182.1"/>
    </source>
</evidence>
<keyword evidence="2" id="KW-0676">Redox-active center</keyword>
<gene>
    <name evidence="5" type="ORF">FRZ67_02245</name>
</gene>
<dbReference type="AlphaFoldDB" id="A0A5B8V4Q4"/>